<name>A0A7E4VF10_PANRE</name>
<dbReference type="InterPro" id="IPR001304">
    <property type="entry name" value="C-type_lectin-like"/>
</dbReference>
<dbReference type="SMART" id="SM00034">
    <property type="entry name" value="CLECT"/>
    <property type="match status" value="1"/>
</dbReference>
<evidence type="ECO:0000256" key="1">
    <source>
        <dbReference type="SAM" id="SignalP"/>
    </source>
</evidence>
<organism evidence="3 4">
    <name type="scientific">Panagrellus redivivus</name>
    <name type="common">Microworm</name>
    <dbReference type="NCBI Taxonomy" id="6233"/>
    <lineage>
        <taxon>Eukaryota</taxon>
        <taxon>Metazoa</taxon>
        <taxon>Ecdysozoa</taxon>
        <taxon>Nematoda</taxon>
        <taxon>Chromadorea</taxon>
        <taxon>Rhabditida</taxon>
        <taxon>Tylenchina</taxon>
        <taxon>Panagrolaimomorpha</taxon>
        <taxon>Panagrolaimoidea</taxon>
        <taxon>Panagrolaimidae</taxon>
        <taxon>Panagrellus</taxon>
    </lineage>
</organism>
<dbReference type="InterPro" id="IPR016186">
    <property type="entry name" value="C-type_lectin-like/link_sf"/>
</dbReference>
<accession>A0A7E4VF10</accession>
<keyword evidence="3" id="KW-1185">Reference proteome</keyword>
<reference evidence="4" key="2">
    <citation type="submission" date="2020-10" db="UniProtKB">
        <authorList>
            <consortium name="WormBaseParasite"/>
        </authorList>
    </citation>
    <scope>IDENTIFICATION</scope>
</reference>
<dbReference type="Pfam" id="PF00059">
    <property type="entry name" value="Lectin_C"/>
    <property type="match status" value="1"/>
</dbReference>
<dbReference type="SUPFAM" id="SSF56436">
    <property type="entry name" value="C-type lectin-like"/>
    <property type="match status" value="1"/>
</dbReference>
<dbReference type="Gene3D" id="3.10.100.10">
    <property type="entry name" value="Mannose-Binding Protein A, subunit A"/>
    <property type="match status" value="1"/>
</dbReference>
<evidence type="ECO:0000313" key="3">
    <source>
        <dbReference type="Proteomes" id="UP000492821"/>
    </source>
</evidence>
<dbReference type="AlphaFoldDB" id="A0A7E4VF10"/>
<sequence length="321" mass="35992">MKLVVLLVFLLFSFGHSYTNFIHLLGYALNAGILTTYNTTNVNGCGTECALTTNCTAFQIIHATGECNLLTMLRNYYFDSSQCEYYLKRSPGVTVTNRTLTSDMDVVFQNAVYDSQGPCPLGWTILTNVCYLNVPKNTCYEFAPFLEPRYDFACMIPLMIVDYNCPESTYKLGNYTDGHFCIKVIPKWSDDAVLGNMKPYDFANQYCYNQTGGYLASIHSKAENNDINTIQQNLEETNPGVMIGLIANSSSLANTDDMYWLDGTGISYTNYAGNSKSDVFTYTLMTLNGQWKITMDSTVAKTLFKYIACKQNAVATMTKKH</sequence>
<reference evidence="3" key="1">
    <citation type="journal article" date="2013" name="Genetics">
        <title>The draft genome and transcriptome of Panagrellus redivivus are shaped by the harsh demands of a free-living lifestyle.</title>
        <authorList>
            <person name="Srinivasan J."/>
            <person name="Dillman A.R."/>
            <person name="Macchietto M.G."/>
            <person name="Heikkinen L."/>
            <person name="Lakso M."/>
            <person name="Fracchia K.M."/>
            <person name="Antoshechkin I."/>
            <person name="Mortazavi A."/>
            <person name="Wong G."/>
            <person name="Sternberg P.W."/>
        </authorList>
    </citation>
    <scope>NUCLEOTIDE SEQUENCE [LARGE SCALE GENOMIC DNA]</scope>
    <source>
        <strain evidence="3">MT8872</strain>
    </source>
</reference>
<dbReference type="CDD" id="cd00037">
    <property type="entry name" value="CLECT"/>
    <property type="match status" value="1"/>
</dbReference>
<keyword evidence="1" id="KW-0732">Signal</keyword>
<dbReference type="PROSITE" id="PS50041">
    <property type="entry name" value="C_TYPE_LECTIN_2"/>
    <property type="match status" value="1"/>
</dbReference>
<proteinExistence type="predicted"/>
<feature type="chain" id="PRO_5028803041" evidence="1">
    <location>
        <begin position="18"/>
        <end position="321"/>
    </location>
</feature>
<feature type="domain" description="C-type lectin" evidence="2">
    <location>
        <begin position="198"/>
        <end position="292"/>
    </location>
</feature>
<evidence type="ECO:0000313" key="4">
    <source>
        <dbReference type="WBParaSite" id="Pan_g19424.t1"/>
    </source>
</evidence>
<protein>
    <submittedName>
        <fullName evidence="4">C-type lectin domain-containing protein</fullName>
    </submittedName>
</protein>
<evidence type="ECO:0000259" key="2">
    <source>
        <dbReference type="PROSITE" id="PS50041"/>
    </source>
</evidence>
<dbReference type="InterPro" id="IPR016187">
    <property type="entry name" value="CTDL_fold"/>
</dbReference>
<feature type="signal peptide" evidence="1">
    <location>
        <begin position="1"/>
        <end position="17"/>
    </location>
</feature>
<dbReference type="WBParaSite" id="Pan_g19424.t1">
    <property type="protein sequence ID" value="Pan_g19424.t1"/>
    <property type="gene ID" value="Pan_g19424"/>
</dbReference>
<dbReference type="Proteomes" id="UP000492821">
    <property type="component" value="Unassembled WGS sequence"/>
</dbReference>